<gene>
    <name evidence="3" type="primary">Contig3618.g159</name>
    <name evidence="3" type="ORF">STYLEM_9860</name>
</gene>
<accession>A0A078AG98</accession>
<keyword evidence="4" id="KW-1185">Reference proteome</keyword>
<feature type="compositionally biased region" description="Polar residues" evidence="2">
    <location>
        <begin position="87"/>
        <end position="101"/>
    </location>
</feature>
<evidence type="ECO:0000313" key="3">
    <source>
        <dbReference type="EMBL" id="CDW80856.1"/>
    </source>
</evidence>
<feature type="compositionally biased region" description="Polar residues" evidence="2">
    <location>
        <begin position="148"/>
        <end position="175"/>
    </location>
</feature>
<evidence type="ECO:0000256" key="1">
    <source>
        <dbReference type="SAM" id="Coils"/>
    </source>
</evidence>
<dbReference type="Proteomes" id="UP000039865">
    <property type="component" value="Unassembled WGS sequence"/>
</dbReference>
<name>A0A078AG98_STYLE</name>
<feature type="region of interest" description="Disordered" evidence="2">
    <location>
        <begin position="456"/>
        <end position="488"/>
    </location>
</feature>
<feature type="region of interest" description="Disordered" evidence="2">
    <location>
        <begin position="140"/>
        <end position="175"/>
    </location>
</feature>
<organism evidence="3 4">
    <name type="scientific">Stylonychia lemnae</name>
    <name type="common">Ciliate</name>
    <dbReference type="NCBI Taxonomy" id="5949"/>
    <lineage>
        <taxon>Eukaryota</taxon>
        <taxon>Sar</taxon>
        <taxon>Alveolata</taxon>
        <taxon>Ciliophora</taxon>
        <taxon>Intramacronucleata</taxon>
        <taxon>Spirotrichea</taxon>
        <taxon>Stichotrichia</taxon>
        <taxon>Sporadotrichida</taxon>
        <taxon>Oxytrichidae</taxon>
        <taxon>Stylonychinae</taxon>
        <taxon>Stylonychia</taxon>
    </lineage>
</organism>
<keyword evidence="1" id="KW-0175">Coiled coil</keyword>
<sequence length="718" mass="82641">MEEKQQVKDISASLNALLNIKSQRQMRPNQNKITGGYAMNDGLQSNHKLKYSMQNEYFGHNFIGNQLSDIQKQISEKYTRVDEEVNTQDPSQGTETTSYQQIRTSQGIALTITSNQKISNEGNKYNSFLSGDLCFYSRDEDQQDKSQRNNSDALESQDAYYNQNDAQEIPSSKKSMSMEKLNLRIPLDSTLFGGNNDETQKKIICDLDDINKIQLEDSMISNESQNLQKRNQQSQSQLGMISQTENFKKLLKQKGRQEHSVEPPLQNKYKNLQNFSNLISRNNQLGIQPKTLQSEQLQPSIFGIKLSPQINSIEAKDHYQNKQIIQIIKNQQQNIKPPKQKRNNGFPLIRPSKIEKDELNNNVISINESNISQVYNRSTSRKSINRRLIISEQSIHRINPNETRERFIPSSTNPDGLSLMISDQNLEAKQQINISQTPNFQIQPLKLLNNPVKQSISTKSNKQQQYYYQQKQDSPLESLSSTQQTSQQYQNFPIQDTMKKKYNALILNNQDKYLKIKQLAHQNLTNVSVGSSSLSRQGFTPSRISNQKLQRISLLRQSQQQQDNQEQLINSNQQQQQMASNLGSIEFKGNLSQFKKQSTFKLNSLINNNLNTNIIKHTTNEGDSFNNTFMDRNPTVSEKIQIDFAHSLDHEQIISQIIQQRKSTAQKNLKRLSRNQLVIPKSNTSESCFNEQLNDNIRQLQQNISQTINNNKNNINIL</sequence>
<feature type="coiled-coil region" evidence="1">
    <location>
        <begin position="655"/>
        <end position="710"/>
    </location>
</feature>
<dbReference type="AlphaFoldDB" id="A0A078AG98"/>
<protein>
    <submittedName>
        <fullName evidence="3">Uncharacterized protein</fullName>
    </submittedName>
</protein>
<evidence type="ECO:0000313" key="4">
    <source>
        <dbReference type="Proteomes" id="UP000039865"/>
    </source>
</evidence>
<feature type="compositionally biased region" description="Low complexity" evidence="2">
    <location>
        <begin position="462"/>
        <end position="488"/>
    </location>
</feature>
<evidence type="ECO:0000256" key="2">
    <source>
        <dbReference type="SAM" id="MobiDB-lite"/>
    </source>
</evidence>
<dbReference type="InParanoid" id="A0A078AG98"/>
<dbReference type="EMBL" id="CCKQ01009373">
    <property type="protein sequence ID" value="CDW80856.1"/>
    <property type="molecule type" value="Genomic_DNA"/>
</dbReference>
<feature type="region of interest" description="Disordered" evidence="2">
    <location>
        <begin position="81"/>
        <end position="101"/>
    </location>
</feature>
<proteinExistence type="predicted"/>
<reference evidence="3 4" key="1">
    <citation type="submission" date="2014-06" db="EMBL/GenBank/DDBJ databases">
        <authorList>
            <person name="Swart Estienne"/>
        </authorList>
    </citation>
    <scope>NUCLEOTIDE SEQUENCE [LARGE SCALE GENOMIC DNA]</scope>
    <source>
        <strain evidence="3 4">130c</strain>
    </source>
</reference>